<feature type="signal peptide" evidence="1">
    <location>
        <begin position="1"/>
        <end position="23"/>
    </location>
</feature>
<proteinExistence type="predicted"/>
<dbReference type="RefSeq" id="WP_217839796.1">
    <property type="nucleotide sequence ID" value="NZ_CP077076.1"/>
</dbReference>
<protein>
    <submittedName>
        <fullName evidence="2">Sel1 repeat family protein</fullName>
    </submittedName>
</protein>
<sequence>MRSKDIALVLSFLLILPFSLCHAAVLTAEQAKAKNEGMILYRQKKTAEPYLRVAALAGDSEAQYYLAEELKLASRYMTSEAHKWYVAAAEQGDYYAMYQLARGGDDLCEIMENCPADKRSAKDWYRLARSTTERLAEQGDGEAMYMLALLGGGFPWLERSANAGYPEAEYRLAIMYKDGDKFYFPPWRRGEKIEALFKHAGESGHRIAMDYYLDILEKRGDIDSVRRIIVDLASQGDANAVGTYAAYVAHTPDKMGFALDLVKGYGLMWTLLELDGGGAMDVFVADMLEEIGRKMTSEQIEQAKAFAVEWKATHPPLSFFTRKLEY</sequence>
<dbReference type="Proteomes" id="UP001046350">
    <property type="component" value="Chromosome"/>
</dbReference>
<feature type="chain" id="PRO_5046484655" evidence="1">
    <location>
        <begin position="24"/>
        <end position="326"/>
    </location>
</feature>
<gene>
    <name evidence="2" type="ORF">KSS94_19965</name>
</gene>
<organism evidence="2 3">
    <name type="scientific">Pseudomonas fakonensis</name>
    <dbReference type="NCBI Taxonomy" id="2842355"/>
    <lineage>
        <taxon>Bacteria</taxon>
        <taxon>Pseudomonadati</taxon>
        <taxon>Pseudomonadota</taxon>
        <taxon>Gammaproteobacteria</taxon>
        <taxon>Pseudomonadales</taxon>
        <taxon>Pseudomonadaceae</taxon>
        <taxon>Pseudomonas</taxon>
    </lineage>
</organism>
<reference evidence="2" key="1">
    <citation type="journal article" date="2021" name="Microorganisms">
        <title>The Ever-Expanding Pseudomonas Genus: Description of 43 New Species and Partition of the Pseudomonas putida Group.</title>
        <authorList>
            <person name="Girard L."/>
            <person name="Lood C."/>
            <person name="Hofte M."/>
            <person name="Vandamme P."/>
            <person name="Rokni-Zadeh H."/>
            <person name="van Noort V."/>
            <person name="Lavigne R."/>
            <person name="De Mot R."/>
        </authorList>
    </citation>
    <scope>NUCLEOTIDE SEQUENCE</scope>
    <source>
        <strain evidence="2">COW40</strain>
    </source>
</reference>
<keyword evidence="3" id="KW-1185">Reference proteome</keyword>
<name>A0ABX8N1H1_9PSED</name>
<evidence type="ECO:0000256" key="1">
    <source>
        <dbReference type="SAM" id="SignalP"/>
    </source>
</evidence>
<dbReference type="EMBL" id="CP077076">
    <property type="protein sequence ID" value="QXH50206.1"/>
    <property type="molecule type" value="Genomic_DNA"/>
</dbReference>
<accession>A0ABX8N1H1</accession>
<keyword evidence="1" id="KW-0732">Signal</keyword>
<evidence type="ECO:0000313" key="2">
    <source>
        <dbReference type="EMBL" id="QXH50206.1"/>
    </source>
</evidence>
<evidence type="ECO:0000313" key="3">
    <source>
        <dbReference type="Proteomes" id="UP001046350"/>
    </source>
</evidence>